<evidence type="ECO:0000256" key="1">
    <source>
        <dbReference type="SAM" id="Phobius"/>
    </source>
</evidence>
<evidence type="ECO:0000313" key="3">
    <source>
        <dbReference type="Proteomes" id="UP000616608"/>
    </source>
</evidence>
<accession>A0A917D5H9</accession>
<keyword evidence="3" id="KW-1185">Reference proteome</keyword>
<evidence type="ECO:0000313" key="2">
    <source>
        <dbReference type="EMBL" id="GGG11115.1"/>
    </source>
</evidence>
<gene>
    <name evidence="2" type="ORF">GCM10007425_01800</name>
</gene>
<sequence>MTIAISIIALLLFIGAILAFFGGIIYFGFAGFFTLFGVQYDSGWSLLLFLLIYMIVDAIFDILVIPFMMMTVVFRRNPKLATALRILLKLIFAWAALHTVDEMMSSIDIPTRTEIILVLVLFLFELATDDRKMQKLKRNNNKA</sequence>
<proteinExistence type="predicted"/>
<name>A0A917D5H9_9BACI</name>
<dbReference type="RefSeq" id="WP_188613129.1">
    <property type="nucleotide sequence ID" value="NZ_BMJT01000001.1"/>
</dbReference>
<feature type="transmembrane region" description="Helical" evidence="1">
    <location>
        <begin position="7"/>
        <end position="38"/>
    </location>
</feature>
<dbReference type="AlphaFoldDB" id="A0A917D5H9"/>
<keyword evidence="1" id="KW-1133">Transmembrane helix</keyword>
<reference evidence="2" key="2">
    <citation type="submission" date="2020-09" db="EMBL/GenBank/DDBJ databases">
        <authorList>
            <person name="Sun Q."/>
            <person name="Zhou Y."/>
        </authorList>
    </citation>
    <scope>NUCLEOTIDE SEQUENCE</scope>
    <source>
        <strain evidence="2">CGMCC 1.15760</strain>
    </source>
</reference>
<dbReference type="Proteomes" id="UP000616608">
    <property type="component" value="Unassembled WGS sequence"/>
</dbReference>
<feature type="transmembrane region" description="Helical" evidence="1">
    <location>
        <begin position="109"/>
        <end position="128"/>
    </location>
</feature>
<organism evidence="2 3">
    <name type="scientific">Lysinibacillus alkalisoli</name>
    <dbReference type="NCBI Taxonomy" id="1911548"/>
    <lineage>
        <taxon>Bacteria</taxon>
        <taxon>Bacillati</taxon>
        <taxon>Bacillota</taxon>
        <taxon>Bacilli</taxon>
        <taxon>Bacillales</taxon>
        <taxon>Bacillaceae</taxon>
        <taxon>Lysinibacillus</taxon>
    </lineage>
</organism>
<protein>
    <recommendedName>
        <fullName evidence="4">Regulatory protein YrvL</fullName>
    </recommendedName>
</protein>
<evidence type="ECO:0008006" key="4">
    <source>
        <dbReference type="Google" id="ProtNLM"/>
    </source>
</evidence>
<keyword evidence="1" id="KW-0812">Transmembrane</keyword>
<feature type="transmembrane region" description="Helical" evidence="1">
    <location>
        <begin position="80"/>
        <end position="97"/>
    </location>
</feature>
<dbReference type="Pfam" id="PF14184">
    <property type="entry name" value="YrvL"/>
    <property type="match status" value="1"/>
</dbReference>
<dbReference type="InterPro" id="IPR025912">
    <property type="entry name" value="YrvL"/>
</dbReference>
<feature type="transmembrane region" description="Helical" evidence="1">
    <location>
        <begin position="44"/>
        <end position="68"/>
    </location>
</feature>
<dbReference type="EMBL" id="BMJT01000001">
    <property type="protein sequence ID" value="GGG11115.1"/>
    <property type="molecule type" value="Genomic_DNA"/>
</dbReference>
<reference evidence="2" key="1">
    <citation type="journal article" date="2014" name="Int. J. Syst. Evol. Microbiol.">
        <title>Complete genome sequence of Corynebacterium casei LMG S-19264T (=DSM 44701T), isolated from a smear-ripened cheese.</title>
        <authorList>
            <consortium name="US DOE Joint Genome Institute (JGI-PGF)"/>
            <person name="Walter F."/>
            <person name="Albersmeier A."/>
            <person name="Kalinowski J."/>
            <person name="Ruckert C."/>
        </authorList>
    </citation>
    <scope>NUCLEOTIDE SEQUENCE</scope>
    <source>
        <strain evidence="2">CGMCC 1.15760</strain>
    </source>
</reference>
<keyword evidence="1" id="KW-0472">Membrane</keyword>
<comment type="caution">
    <text evidence="2">The sequence shown here is derived from an EMBL/GenBank/DDBJ whole genome shotgun (WGS) entry which is preliminary data.</text>
</comment>